<keyword evidence="2" id="KW-0472">Membrane</keyword>
<accession>A0A7H9B307</accession>
<keyword evidence="2" id="KW-1133">Transmembrane helix</keyword>
<keyword evidence="5" id="KW-1185">Reference proteome</keyword>
<dbReference type="GeneID" id="59236783"/>
<feature type="compositionally biased region" description="Acidic residues" evidence="1">
    <location>
        <begin position="423"/>
        <end position="432"/>
    </location>
</feature>
<dbReference type="KEGG" id="zmk:HG535_0E01250"/>
<feature type="signal peptide" evidence="3">
    <location>
        <begin position="1"/>
        <end position="26"/>
    </location>
</feature>
<sequence>MWFNVSRKTAIFQSLTILYFGSVVSGGEMEEIYVVKRADSSTDSSTPTSTSGSSRRSSTGARCTGSRAECQRPSNVGALTVGLAIAIPVGVVILVCAVVLYKVYRRNKKEAEEDNDPDFDGDAEYMPSVDYQAYNLGSVSNSSNSRTPMDNREKYDNYFPPLYGNHNNPGYRDSYRSSRQKMVDPFFVPHVSDENSLRDFAKQIQSEDLGPYRIASNHYSRSASHSSLPSEKNLASMSRRNNSSLNTSTLNDPSNLQKSKTQETDSTSSTGSHIYESPVKSTAGEATEQYVEHNSGYDVEHSRNDTTMDDSFSNHILKPEPSLQRNENRTGNGISRDTFNFEMLNGSDIGHQSPFGNDANEMLPRENRSRTAALNEKNSDDVREQNRILHLSAEEEENIQRMKSIYKVYLDRNGTVKQNPFENDAEDKEPLEDIPVRKSVERSLANDVHQESNLSEVPVDQSALHDSQNELNLPEQSHRIASSIYSALPPQVPEFQQYQQLPISNGRPLENDNYKEYGPPYQSAGNGPTQQYPTQQYPTQQYPTQQYPTQQYPTQQYPVHQPYPMQNYSNHPYANQYAHPQTFESIDELPTPTNLPYSSSSHSLTSFKQKSKQVALTQLQAARVNGTAVNPTDHPDMFYSQDALHLYSNNGYNQPRAPYQLRQSVVMTNPSDLVGAPRFKPAGSIRNMSSVNSRNNSMTTGLNQQFLQSQIPDNRVSGLLNDHDLIQPPSVTGILPHSSSQEDLRKQIGTSHNYNVF</sequence>
<evidence type="ECO:0000313" key="4">
    <source>
        <dbReference type="EMBL" id="QLG73041.1"/>
    </source>
</evidence>
<feature type="region of interest" description="Disordered" evidence="1">
    <location>
        <begin position="38"/>
        <end position="67"/>
    </location>
</feature>
<feature type="compositionally biased region" description="Low complexity" evidence="1">
    <location>
        <begin position="41"/>
        <end position="67"/>
    </location>
</feature>
<evidence type="ECO:0000256" key="1">
    <source>
        <dbReference type="SAM" id="MobiDB-lite"/>
    </source>
</evidence>
<dbReference type="RefSeq" id="XP_037144768.1">
    <property type="nucleotide sequence ID" value="XM_037288873.1"/>
</dbReference>
<keyword evidence="2" id="KW-0812">Transmembrane</keyword>
<feature type="region of interest" description="Disordered" evidence="1">
    <location>
        <begin position="416"/>
        <end position="469"/>
    </location>
</feature>
<feature type="region of interest" description="Disordered" evidence="1">
    <location>
        <begin position="219"/>
        <end position="337"/>
    </location>
</feature>
<keyword evidence="3" id="KW-0732">Signal</keyword>
<gene>
    <name evidence="4" type="ORF">HG535_0E01250</name>
</gene>
<feature type="compositionally biased region" description="Low complexity" evidence="1">
    <location>
        <begin position="219"/>
        <end position="256"/>
    </location>
</feature>
<reference evidence="4 5" key="1">
    <citation type="submission" date="2020-07" db="EMBL/GenBank/DDBJ databases">
        <title>The yeast mating-type switching endonuclease HO is a domesticated member of an unorthodox homing genetic element family.</title>
        <authorList>
            <person name="Coughlan A.Y."/>
            <person name="Lombardi L."/>
            <person name="Braun-Galleani S."/>
            <person name="Martos A.R."/>
            <person name="Galeote V."/>
            <person name="Bigey F."/>
            <person name="Dequin S."/>
            <person name="Byrne K.P."/>
            <person name="Wolfe K.H."/>
        </authorList>
    </citation>
    <scope>NUCLEOTIDE SEQUENCE [LARGE SCALE GENOMIC DNA]</scope>
    <source>
        <strain evidence="4 5">NRRL Y-6702</strain>
    </source>
</reference>
<feature type="compositionally biased region" description="Polar residues" evidence="1">
    <location>
        <begin position="323"/>
        <end position="337"/>
    </location>
</feature>
<feature type="region of interest" description="Disordered" evidence="1">
    <location>
        <begin position="504"/>
        <end position="530"/>
    </location>
</feature>
<dbReference type="OrthoDB" id="4035953at2759"/>
<dbReference type="InterPro" id="IPR014805">
    <property type="entry name" value="SKG6/TOS2-like"/>
</dbReference>
<evidence type="ECO:0000256" key="3">
    <source>
        <dbReference type="SAM" id="SignalP"/>
    </source>
</evidence>
<organism evidence="4 5">
    <name type="scientific">Zygotorulaspora mrakii</name>
    <name type="common">Zygosaccharomyces mrakii</name>
    <dbReference type="NCBI Taxonomy" id="42260"/>
    <lineage>
        <taxon>Eukaryota</taxon>
        <taxon>Fungi</taxon>
        <taxon>Dikarya</taxon>
        <taxon>Ascomycota</taxon>
        <taxon>Saccharomycotina</taxon>
        <taxon>Saccharomycetes</taxon>
        <taxon>Saccharomycetales</taxon>
        <taxon>Saccharomycetaceae</taxon>
        <taxon>Zygotorulaspora</taxon>
    </lineage>
</organism>
<feature type="chain" id="PRO_5028892029" evidence="3">
    <location>
        <begin position="27"/>
        <end position="757"/>
    </location>
</feature>
<dbReference type="Pfam" id="PF08693">
    <property type="entry name" value="SKG6"/>
    <property type="match status" value="1"/>
</dbReference>
<evidence type="ECO:0000313" key="5">
    <source>
        <dbReference type="Proteomes" id="UP000509704"/>
    </source>
</evidence>
<feature type="region of interest" description="Disordered" evidence="1">
    <location>
        <begin position="738"/>
        <end position="757"/>
    </location>
</feature>
<feature type="transmembrane region" description="Helical" evidence="2">
    <location>
        <begin position="76"/>
        <end position="101"/>
    </location>
</feature>
<name>A0A7H9B307_ZYGMR</name>
<dbReference type="AlphaFoldDB" id="A0A7H9B307"/>
<feature type="compositionally biased region" description="Polar residues" evidence="1">
    <location>
        <begin position="748"/>
        <end position="757"/>
    </location>
</feature>
<dbReference type="Proteomes" id="UP000509704">
    <property type="component" value="Chromosome 5"/>
</dbReference>
<protein>
    <submittedName>
        <fullName evidence="4">Uncharacterized protein</fullName>
    </submittedName>
</protein>
<evidence type="ECO:0000256" key="2">
    <source>
        <dbReference type="SAM" id="Phobius"/>
    </source>
</evidence>
<proteinExistence type="predicted"/>
<dbReference type="EMBL" id="CP058608">
    <property type="protein sequence ID" value="QLG73041.1"/>
    <property type="molecule type" value="Genomic_DNA"/>
</dbReference>